<comment type="caution">
    <text evidence="2">The sequence shown here is derived from an EMBL/GenBank/DDBJ whole genome shotgun (WGS) entry which is preliminary data.</text>
</comment>
<gene>
    <name evidence="2" type="ORF">AVEN_33343_1</name>
</gene>
<evidence type="ECO:0000256" key="1">
    <source>
        <dbReference type="SAM" id="MobiDB-lite"/>
    </source>
</evidence>
<dbReference type="AlphaFoldDB" id="A0A4Y2PKY1"/>
<keyword evidence="3" id="KW-1185">Reference proteome</keyword>
<dbReference type="OrthoDB" id="8193306at2759"/>
<protein>
    <submittedName>
        <fullName evidence="2">Uncharacterized protein</fullName>
    </submittedName>
</protein>
<accession>A0A4Y2PKY1</accession>
<evidence type="ECO:0000313" key="3">
    <source>
        <dbReference type="Proteomes" id="UP000499080"/>
    </source>
</evidence>
<sequence length="121" mass="13901">MAAEVQLLREGKRDSAATVKELCDFSPKKRNNNKKKARKRFSSPKQSCLSEDQVLALMVDSNLSTHQYKVIRQQTNKINKNMYPAYHKIKAAKQLCYPSDVNVTETFAEVRLQSLIDHTIM</sequence>
<organism evidence="2 3">
    <name type="scientific">Araneus ventricosus</name>
    <name type="common">Orbweaver spider</name>
    <name type="synonym">Epeira ventricosa</name>
    <dbReference type="NCBI Taxonomy" id="182803"/>
    <lineage>
        <taxon>Eukaryota</taxon>
        <taxon>Metazoa</taxon>
        <taxon>Ecdysozoa</taxon>
        <taxon>Arthropoda</taxon>
        <taxon>Chelicerata</taxon>
        <taxon>Arachnida</taxon>
        <taxon>Araneae</taxon>
        <taxon>Araneomorphae</taxon>
        <taxon>Entelegynae</taxon>
        <taxon>Araneoidea</taxon>
        <taxon>Araneidae</taxon>
        <taxon>Araneus</taxon>
    </lineage>
</organism>
<name>A0A4Y2PKY1_ARAVE</name>
<feature type="compositionally biased region" description="Basic residues" evidence="1">
    <location>
        <begin position="28"/>
        <end position="42"/>
    </location>
</feature>
<feature type="region of interest" description="Disordered" evidence="1">
    <location>
        <begin position="26"/>
        <end position="46"/>
    </location>
</feature>
<evidence type="ECO:0000313" key="2">
    <source>
        <dbReference type="EMBL" id="GBN51841.1"/>
    </source>
</evidence>
<dbReference type="EMBL" id="BGPR01011550">
    <property type="protein sequence ID" value="GBN51841.1"/>
    <property type="molecule type" value="Genomic_DNA"/>
</dbReference>
<proteinExistence type="predicted"/>
<dbReference type="Proteomes" id="UP000499080">
    <property type="component" value="Unassembled WGS sequence"/>
</dbReference>
<reference evidence="2 3" key="1">
    <citation type="journal article" date="2019" name="Sci. Rep.">
        <title>Orb-weaving spider Araneus ventricosus genome elucidates the spidroin gene catalogue.</title>
        <authorList>
            <person name="Kono N."/>
            <person name="Nakamura H."/>
            <person name="Ohtoshi R."/>
            <person name="Moran D.A.P."/>
            <person name="Shinohara A."/>
            <person name="Yoshida Y."/>
            <person name="Fujiwara M."/>
            <person name="Mori M."/>
            <person name="Tomita M."/>
            <person name="Arakawa K."/>
        </authorList>
    </citation>
    <scope>NUCLEOTIDE SEQUENCE [LARGE SCALE GENOMIC DNA]</scope>
</reference>